<sequence>MPKLVDQDARRRHIADTVVRIIGTRGIEAATVRVVAAEAGVSAGAVQRCFATRAELLRFVLQHINVGFTARVAARMARQPDPADEAVGLRVVIDEMLPVDDERRLTSAATLALLAYSATEPQAAEVMRAAYTGAHTFFRRAFTEASAVGLYAVISGLQGPLIVGAITPEQAWSVVDAAIAGAERTR</sequence>
<dbReference type="InterPro" id="IPR036271">
    <property type="entry name" value="Tet_transcr_reg_TetR-rel_C_sf"/>
</dbReference>
<evidence type="ECO:0000313" key="8">
    <source>
        <dbReference type="Proteomes" id="UP001595912"/>
    </source>
</evidence>
<protein>
    <submittedName>
        <fullName evidence="7">TetR/AcrR family transcriptional regulator</fullName>
    </submittedName>
</protein>
<reference evidence="8" key="1">
    <citation type="journal article" date="2019" name="Int. J. Syst. Evol. Microbiol.">
        <title>The Global Catalogue of Microorganisms (GCM) 10K type strain sequencing project: providing services to taxonomists for standard genome sequencing and annotation.</title>
        <authorList>
            <consortium name="The Broad Institute Genomics Platform"/>
            <consortium name="The Broad Institute Genome Sequencing Center for Infectious Disease"/>
            <person name="Wu L."/>
            <person name="Ma J."/>
        </authorList>
    </citation>
    <scope>NUCLEOTIDE SEQUENCE [LARGE SCALE GENOMIC DNA]</scope>
    <source>
        <strain evidence="8">CGMCC 4.7152</strain>
    </source>
</reference>
<dbReference type="InterPro" id="IPR009057">
    <property type="entry name" value="Homeodomain-like_sf"/>
</dbReference>
<accession>A0ABV9WB19</accession>
<keyword evidence="8" id="KW-1185">Reference proteome</keyword>
<evidence type="ECO:0000256" key="3">
    <source>
        <dbReference type="ARBA" id="ARBA00023125"/>
    </source>
</evidence>
<dbReference type="RefSeq" id="WP_380125313.1">
    <property type="nucleotide sequence ID" value="NZ_JBHSIU010000066.1"/>
</dbReference>
<evidence type="ECO:0000256" key="1">
    <source>
        <dbReference type="ARBA" id="ARBA00022491"/>
    </source>
</evidence>
<gene>
    <name evidence="7" type="ORF">ACFPIJ_44900</name>
</gene>
<name>A0ABV9WB19_9ACTN</name>
<evidence type="ECO:0000256" key="5">
    <source>
        <dbReference type="PROSITE-ProRule" id="PRU00335"/>
    </source>
</evidence>
<dbReference type="Pfam" id="PF00440">
    <property type="entry name" value="TetR_N"/>
    <property type="match status" value="1"/>
</dbReference>
<dbReference type="SUPFAM" id="SSF48498">
    <property type="entry name" value="Tetracyclin repressor-like, C-terminal domain"/>
    <property type="match status" value="1"/>
</dbReference>
<proteinExistence type="predicted"/>
<keyword evidence="1" id="KW-0678">Repressor</keyword>
<dbReference type="Pfam" id="PF13977">
    <property type="entry name" value="TetR_C_6"/>
    <property type="match status" value="1"/>
</dbReference>
<dbReference type="Proteomes" id="UP001595912">
    <property type="component" value="Unassembled WGS sequence"/>
</dbReference>
<dbReference type="SUPFAM" id="SSF46689">
    <property type="entry name" value="Homeodomain-like"/>
    <property type="match status" value="1"/>
</dbReference>
<keyword evidence="2" id="KW-0805">Transcription regulation</keyword>
<organism evidence="7 8">
    <name type="scientific">Dactylosporangium cerinum</name>
    <dbReference type="NCBI Taxonomy" id="1434730"/>
    <lineage>
        <taxon>Bacteria</taxon>
        <taxon>Bacillati</taxon>
        <taxon>Actinomycetota</taxon>
        <taxon>Actinomycetes</taxon>
        <taxon>Micromonosporales</taxon>
        <taxon>Micromonosporaceae</taxon>
        <taxon>Dactylosporangium</taxon>
    </lineage>
</organism>
<keyword evidence="3 5" id="KW-0238">DNA-binding</keyword>
<evidence type="ECO:0000313" key="7">
    <source>
        <dbReference type="EMBL" id="MFC5004956.1"/>
    </source>
</evidence>
<feature type="DNA-binding region" description="H-T-H motif" evidence="5">
    <location>
        <begin position="31"/>
        <end position="50"/>
    </location>
</feature>
<dbReference type="PROSITE" id="PS50977">
    <property type="entry name" value="HTH_TETR_2"/>
    <property type="match status" value="1"/>
</dbReference>
<evidence type="ECO:0000259" key="6">
    <source>
        <dbReference type="PROSITE" id="PS50977"/>
    </source>
</evidence>
<evidence type="ECO:0000256" key="4">
    <source>
        <dbReference type="ARBA" id="ARBA00023163"/>
    </source>
</evidence>
<comment type="caution">
    <text evidence="7">The sequence shown here is derived from an EMBL/GenBank/DDBJ whole genome shotgun (WGS) entry which is preliminary data.</text>
</comment>
<evidence type="ECO:0000256" key="2">
    <source>
        <dbReference type="ARBA" id="ARBA00023015"/>
    </source>
</evidence>
<feature type="domain" description="HTH tetR-type" evidence="6">
    <location>
        <begin position="8"/>
        <end position="68"/>
    </location>
</feature>
<dbReference type="EMBL" id="JBHSIU010000066">
    <property type="protein sequence ID" value="MFC5004956.1"/>
    <property type="molecule type" value="Genomic_DNA"/>
</dbReference>
<dbReference type="Gene3D" id="1.10.357.10">
    <property type="entry name" value="Tetracycline Repressor, domain 2"/>
    <property type="match status" value="1"/>
</dbReference>
<dbReference type="InterPro" id="IPR001647">
    <property type="entry name" value="HTH_TetR"/>
</dbReference>
<dbReference type="InterPro" id="IPR039538">
    <property type="entry name" value="BetI_C"/>
</dbReference>
<keyword evidence="4" id="KW-0804">Transcription</keyword>